<dbReference type="InterPro" id="IPR016152">
    <property type="entry name" value="PTrfase/Anion_transptr"/>
</dbReference>
<reference evidence="7" key="1">
    <citation type="journal article" date="2021" name="PeerJ">
        <title>Extensive microbial diversity within the chicken gut microbiome revealed by metagenomics and culture.</title>
        <authorList>
            <person name="Gilroy R."/>
            <person name="Ravi A."/>
            <person name="Getino M."/>
            <person name="Pursley I."/>
            <person name="Horton D.L."/>
            <person name="Alikhan N.F."/>
            <person name="Baker D."/>
            <person name="Gharbi K."/>
            <person name="Hall N."/>
            <person name="Watson M."/>
            <person name="Adriaenssens E.M."/>
            <person name="Foster-Nyarko E."/>
            <person name="Jarju S."/>
            <person name="Secka A."/>
            <person name="Antonio M."/>
            <person name="Oren A."/>
            <person name="Chaudhuri R.R."/>
            <person name="La Ragione R."/>
            <person name="Hildebrand F."/>
            <person name="Pallen M.J."/>
        </authorList>
    </citation>
    <scope>NUCLEOTIDE SEQUENCE</scope>
    <source>
        <strain evidence="7">ChiHjej13B12-752</strain>
    </source>
</reference>
<sequence length="418" mass="47748">QEEFEKLSAKKEFEIAVILQKEIEQSFNLSLPASEAGYIALHLLGARQSFNEETTEFEQDEVLKNTIISFLRNITQQMGVTIDKDQELIQGLLVHLRPAIYRMKYGFRNDNPLLDEINHRYPDIIYAAEANIHLLEDTFEVTFSKDEVAFIAIHIGSSIERKSKSRSTDLNIVLICGSGIGTSQLLKTRIESYYPELNIVEVLSLSKLEPGYFEENDLDLIISTIHMDEQPVKVINVSPFLDSNDRSRLNSAINSHRETVVKKTVEIGPVLNQLMHEKHIRWDVSAYTWEEAISKTVVPLAEDSFVQPEYADEIISQFNMHGPYMVIGNNIALIHASSFNYVNQTGYSFVSLDEPVRFGHEDYDPVKYIICLATTSPKIHLNALRQLSFILMDKERMERIESHGKPGLIENIEEVSKL</sequence>
<name>A0A9D1TZ76_9STAP</name>
<dbReference type="Gene3D" id="3.40.50.2300">
    <property type="match status" value="1"/>
</dbReference>
<evidence type="ECO:0000259" key="4">
    <source>
        <dbReference type="PROSITE" id="PS51094"/>
    </source>
</evidence>
<evidence type="ECO:0000256" key="1">
    <source>
        <dbReference type="ARBA" id="ARBA00011798"/>
    </source>
</evidence>
<gene>
    <name evidence="7" type="ORF">H9891_04220</name>
</gene>
<dbReference type="Pfam" id="PF00874">
    <property type="entry name" value="PRD"/>
    <property type="match status" value="2"/>
</dbReference>
<keyword evidence="2" id="KW-0808">Transferase</keyword>
<dbReference type="Proteomes" id="UP000823989">
    <property type="component" value="Unassembled WGS sequence"/>
</dbReference>
<dbReference type="PROSITE" id="PS51372">
    <property type="entry name" value="PRD_2"/>
    <property type="match status" value="2"/>
</dbReference>
<keyword evidence="3" id="KW-0677">Repeat</keyword>
<accession>A0A9D1TZ76</accession>
<evidence type="ECO:0000256" key="3">
    <source>
        <dbReference type="ARBA" id="ARBA00022737"/>
    </source>
</evidence>
<organism evidence="7 8">
    <name type="scientific">Candidatus Salinicoccus stercoripullorum</name>
    <dbReference type="NCBI Taxonomy" id="2838756"/>
    <lineage>
        <taxon>Bacteria</taxon>
        <taxon>Bacillati</taxon>
        <taxon>Bacillota</taxon>
        <taxon>Bacilli</taxon>
        <taxon>Bacillales</taxon>
        <taxon>Staphylococcaceae</taxon>
        <taxon>Salinicoccus</taxon>
    </lineage>
</organism>
<dbReference type="InterPro" id="IPR050661">
    <property type="entry name" value="BglG_antiterminators"/>
</dbReference>
<evidence type="ECO:0000313" key="7">
    <source>
        <dbReference type="EMBL" id="HIW12348.1"/>
    </source>
</evidence>
<evidence type="ECO:0000313" key="8">
    <source>
        <dbReference type="Proteomes" id="UP000823989"/>
    </source>
</evidence>
<dbReference type="SUPFAM" id="SSF55804">
    <property type="entry name" value="Phoshotransferase/anion transport protein"/>
    <property type="match status" value="1"/>
</dbReference>
<dbReference type="CDD" id="cd05568">
    <property type="entry name" value="PTS_IIB_bgl_like"/>
    <property type="match status" value="1"/>
</dbReference>
<dbReference type="InterPro" id="IPR036095">
    <property type="entry name" value="PTS_EIIB-like_sf"/>
</dbReference>
<evidence type="ECO:0000256" key="2">
    <source>
        <dbReference type="ARBA" id="ARBA00022679"/>
    </source>
</evidence>
<dbReference type="InterPro" id="IPR002178">
    <property type="entry name" value="PTS_EIIA_type-2_dom"/>
</dbReference>
<dbReference type="InterPro" id="IPR013011">
    <property type="entry name" value="PTS_EIIB_2"/>
</dbReference>
<evidence type="ECO:0000259" key="5">
    <source>
        <dbReference type="PROSITE" id="PS51099"/>
    </source>
</evidence>
<dbReference type="SUPFAM" id="SSF52794">
    <property type="entry name" value="PTS system IIB component-like"/>
    <property type="match status" value="1"/>
</dbReference>
<dbReference type="Gene3D" id="3.40.930.10">
    <property type="entry name" value="Mannitol-specific EII, Chain A"/>
    <property type="match status" value="1"/>
</dbReference>
<proteinExistence type="predicted"/>
<dbReference type="Gene3D" id="1.10.1790.10">
    <property type="entry name" value="PRD domain"/>
    <property type="match status" value="2"/>
</dbReference>
<feature type="domain" description="PRD" evidence="6">
    <location>
        <begin position="1"/>
        <end position="53"/>
    </location>
</feature>
<feature type="non-terminal residue" evidence="7">
    <location>
        <position position="1"/>
    </location>
</feature>
<dbReference type="CDD" id="cd00211">
    <property type="entry name" value="PTS_IIA_fru"/>
    <property type="match status" value="1"/>
</dbReference>
<comment type="subunit">
    <text evidence="1">Homodimer or homotrimer. Seems to be a monomer when not phosphorylated.</text>
</comment>
<dbReference type="PANTHER" id="PTHR30185">
    <property type="entry name" value="CRYPTIC BETA-GLUCOSIDE BGL OPERON ANTITERMINATOR"/>
    <property type="match status" value="1"/>
</dbReference>
<dbReference type="EMBL" id="DXHR01000012">
    <property type="protein sequence ID" value="HIW12348.1"/>
    <property type="molecule type" value="Genomic_DNA"/>
</dbReference>
<dbReference type="GO" id="GO:0009401">
    <property type="term" value="P:phosphoenolpyruvate-dependent sugar phosphotransferase system"/>
    <property type="evidence" value="ECO:0007669"/>
    <property type="project" value="InterPro"/>
</dbReference>
<dbReference type="PANTHER" id="PTHR30185:SF12">
    <property type="entry name" value="TRANSCRIPTIONAL REGULATOR MANR"/>
    <property type="match status" value="1"/>
</dbReference>
<feature type="domain" description="PRD" evidence="6">
    <location>
        <begin position="58"/>
        <end position="165"/>
    </location>
</feature>
<dbReference type="GO" id="GO:0008982">
    <property type="term" value="F:protein-N(PI)-phosphohistidine-sugar phosphotransferase activity"/>
    <property type="evidence" value="ECO:0007669"/>
    <property type="project" value="InterPro"/>
</dbReference>
<dbReference type="Pfam" id="PF00359">
    <property type="entry name" value="PTS_EIIA_2"/>
    <property type="match status" value="1"/>
</dbReference>
<dbReference type="InterPro" id="IPR003501">
    <property type="entry name" value="PTS_EIIB_2/3"/>
</dbReference>
<dbReference type="InterPro" id="IPR036634">
    <property type="entry name" value="PRD_sf"/>
</dbReference>
<protein>
    <submittedName>
        <fullName evidence="7">PRD domain-containing protein</fullName>
    </submittedName>
</protein>
<feature type="domain" description="PTS EIIA type-2" evidence="4">
    <location>
        <begin position="273"/>
        <end position="415"/>
    </location>
</feature>
<dbReference type="PROSITE" id="PS51099">
    <property type="entry name" value="PTS_EIIB_TYPE_2"/>
    <property type="match status" value="1"/>
</dbReference>
<evidence type="ECO:0000259" key="6">
    <source>
        <dbReference type="PROSITE" id="PS51372"/>
    </source>
</evidence>
<dbReference type="Pfam" id="PF02302">
    <property type="entry name" value="PTS_IIB"/>
    <property type="match status" value="1"/>
</dbReference>
<dbReference type="InterPro" id="IPR011608">
    <property type="entry name" value="PRD"/>
</dbReference>
<feature type="domain" description="PTS EIIB type-2" evidence="5">
    <location>
        <begin position="170"/>
        <end position="261"/>
    </location>
</feature>
<dbReference type="PROSITE" id="PS51094">
    <property type="entry name" value="PTS_EIIA_TYPE_2"/>
    <property type="match status" value="1"/>
</dbReference>
<dbReference type="AlphaFoldDB" id="A0A9D1TZ76"/>
<comment type="caution">
    <text evidence="7">The sequence shown here is derived from an EMBL/GenBank/DDBJ whole genome shotgun (WGS) entry which is preliminary data.</text>
</comment>
<dbReference type="SUPFAM" id="SSF63520">
    <property type="entry name" value="PTS-regulatory domain, PRD"/>
    <property type="match status" value="2"/>
</dbReference>
<reference evidence="7" key="2">
    <citation type="submission" date="2021-04" db="EMBL/GenBank/DDBJ databases">
        <authorList>
            <person name="Gilroy R."/>
        </authorList>
    </citation>
    <scope>NUCLEOTIDE SEQUENCE</scope>
    <source>
        <strain evidence="7">ChiHjej13B12-752</strain>
    </source>
</reference>
<dbReference type="GO" id="GO:0006355">
    <property type="term" value="P:regulation of DNA-templated transcription"/>
    <property type="evidence" value="ECO:0007669"/>
    <property type="project" value="InterPro"/>
</dbReference>